<gene>
    <name evidence="2" type="ORF">HanXRQr2_Chr08g0321921</name>
</gene>
<proteinExistence type="predicted"/>
<sequence length="51" mass="5752">MNYRKCSKVKNSLNSKMKDRTLTSLMSSLKQPKTSPICIINDPNPLPEQGD</sequence>
<dbReference type="Proteomes" id="UP000215914">
    <property type="component" value="Unassembled WGS sequence"/>
</dbReference>
<name>A0A9K3IBL9_HELAN</name>
<organism evidence="2 3">
    <name type="scientific">Helianthus annuus</name>
    <name type="common">Common sunflower</name>
    <dbReference type="NCBI Taxonomy" id="4232"/>
    <lineage>
        <taxon>Eukaryota</taxon>
        <taxon>Viridiplantae</taxon>
        <taxon>Streptophyta</taxon>
        <taxon>Embryophyta</taxon>
        <taxon>Tracheophyta</taxon>
        <taxon>Spermatophyta</taxon>
        <taxon>Magnoliopsida</taxon>
        <taxon>eudicotyledons</taxon>
        <taxon>Gunneridae</taxon>
        <taxon>Pentapetalae</taxon>
        <taxon>asterids</taxon>
        <taxon>campanulids</taxon>
        <taxon>Asterales</taxon>
        <taxon>Asteraceae</taxon>
        <taxon>Asteroideae</taxon>
        <taxon>Heliantheae alliance</taxon>
        <taxon>Heliantheae</taxon>
        <taxon>Helianthus</taxon>
    </lineage>
</organism>
<comment type="caution">
    <text evidence="2">The sequence shown here is derived from an EMBL/GenBank/DDBJ whole genome shotgun (WGS) entry which is preliminary data.</text>
</comment>
<dbReference type="EMBL" id="MNCJ02000323">
    <property type="protein sequence ID" value="KAF5793884.1"/>
    <property type="molecule type" value="Genomic_DNA"/>
</dbReference>
<protein>
    <submittedName>
        <fullName evidence="2">Uncharacterized protein</fullName>
    </submittedName>
</protein>
<evidence type="ECO:0000256" key="1">
    <source>
        <dbReference type="SAM" id="MobiDB-lite"/>
    </source>
</evidence>
<dbReference type="Gramene" id="mRNA:HanXRQr2_Chr08g0321921">
    <property type="protein sequence ID" value="CDS:HanXRQr2_Chr08g0321921.1"/>
    <property type="gene ID" value="HanXRQr2_Chr08g0321921"/>
</dbReference>
<reference evidence="2" key="1">
    <citation type="journal article" date="2017" name="Nature">
        <title>The sunflower genome provides insights into oil metabolism, flowering and Asterid evolution.</title>
        <authorList>
            <person name="Badouin H."/>
            <person name="Gouzy J."/>
            <person name="Grassa C.J."/>
            <person name="Murat F."/>
            <person name="Staton S.E."/>
            <person name="Cottret L."/>
            <person name="Lelandais-Briere C."/>
            <person name="Owens G.L."/>
            <person name="Carrere S."/>
            <person name="Mayjonade B."/>
            <person name="Legrand L."/>
            <person name="Gill N."/>
            <person name="Kane N.C."/>
            <person name="Bowers J.E."/>
            <person name="Hubner S."/>
            <person name="Bellec A."/>
            <person name="Berard A."/>
            <person name="Berges H."/>
            <person name="Blanchet N."/>
            <person name="Boniface M.C."/>
            <person name="Brunel D."/>
            <person name="Catrice O."/>
            <person name="Chaidir N."/>
            <person name="Claudel C."/>
            <person name="Donnadieu C."/>
            <person name="Faraut T."/>
            <person name="Fievet G."/>
            <person name="Helmstetter N."/>
            <person name="King M."/>
            <person name="Knapp S.J."/>
            <person name="Lai Z."/>
            <person name="Le Paslier M.C."/>
            <person name="Lippi Y."/>
            <person name="Lorenzon L."/>
            <person name="Mandel J.R."/>
            <person name="Marage G."/>
            <person name="Marchand G."/>
            <person name="Marquand E."/>
            <person name="Bret-Mestries E."/>
            <person name="Morien E."/>
            <person name="Nambeesan S."/>
            <person name="Nguyen T."/>
            <person name="Pegot-Espagnet P."/>
            <person name="Pouilly N."/>
            <person name="Raftis F."/>
            <person name="Sallet E."/>
            <person name="Schiex T."/>
            <person name="Thomas J."/>
            <person name="Vandecasteele C."/>
            <person name="Vares D."/>
            <person name="Vear F."/>
            <person name="Vautrin S."/>
            <person name="Crespi M."/>
            <person name="Mangin B."/>
            <person name="Burke J.M."/>
            <person name="Salse J."/>
            <person name="Munos S."/>
            <person name="Vincourt P."/>
            <person name="Rieseberg L.H."/>
            <person name="Langlade N.B."/>
        </authorList>
    </citation>
    <scope>NUCLEOTIDE SEQUENCE</scope>
    <source>
        <tissue evidence="2">Leaves</tissue>
    </source>
</reference>
<reference evidence="2" key="2">
    <citation type="submission" date="2020-06" db="EMBL/GenBank/DDBJ databases">
        <title>Helianthus annuus Genome sequencing and assembly Release 2.</title>
        <authorList>
            <person name="Gouzy J."/>
            <person name="Langlade N."/>
            <person name="Munos S."/>
        </authorList>
    </citation>
    <scope>NUCLEOTIDE SEQUENCE</scope>
    <source>
        <tissue evidence="2">Leaves</tissue>
    </source>
</reference>
<evidence type="ECO:0000313" key="3">
    <source>
        <dbReference type="Proteomes" id="UP000215914"/>
    </source>
</evidence>
<dbReference type="AlphaFoldDB" id="A0A9K3IBL9"/>
<keyword evidence="3" id="KW-1185">Reference proteome</keyword>
<feature type="region of interest" description="Disordered" evidence="1">
    <location>
        <begin position="1"/>
        <end position="20"/>
    </location>
</feature>
<accession>A0A9K3IBL9</accession>
<evidence type="ECO:0000313" key="2">
    <source>
        <dbReference type="EMBL" id="KAF5793884.1"/>
    </source>
</evidence>